<dbReference type="InterPro" id="IPR013324">
    <property type="entry name" value="RNA_pol_sigma_r3/r4-like"/>
</dbReference>
<feature type="domain" description="RNA polymerase sigma factor 70 region 4 type 2" evidence="6">
    <location>
        <begin position="16"/>
        <end position="47"/>
    </location>
</feature>
<feature type="domain" description="Sugar-binding" evidence="5">
    <location>
        <begin position="59"/>
        <end position="311"/>
    </location>
</feature>
<comment type="similarity">
    <text evidence="1">Belongs to the SorC transcriptional regulatory family.</text>
</comment>
<keyword evidence="4" id="KW-0804">Transcription</keyword>
<dbReference type="SUPFAM" id="SSF88659">
    <property type="entry name" value="Sigma3 and sigma4 domains of RNA polymerase sigma factors"/>
    <property type="match status" value="1"/>
</dbReference>
<dbReference type="Proteomes" id="UP000785625">
    <property type="component" value="Unassembled WGS sequence"/>
</dbReference>
<keyword evidence="2" id="KW-0805">Transcription regulation</keyword>
<accession>A0ABS2GYD9</accession>
<evidence type="ECO:0000256" key="2">
    <source>
        <dbReference type="ARBA" id="ARBA00023015"/>
    </source>
</evidence>
<evidence type="ECO:0000256" key="4">
    <source>
        <dbReference type="ARBA" id="ARBA00023163"/>
    </source>
</evidence>
<evidence type="ECO:0000256" key="3">
    <source>
        <dbReference type="ARBA" id="ARBA00023125"/>
    </source>
</evidence>
<evidence type="ECO:0000256" key="1">
    <source>
        <dbReference type="ARBA" id="ARBA00010466"/>
    </source>
</evidence>
<evidence type="ECO:0000259" key="5">
    <source>
        <dbReference type="Pfam" id="PF04198"/>
    </source>
</evidence>
<evidence type="ECO:0000313" key="7">
    <source>
        <dbReference type="EMBL" id="MBM6940346.1"/>
    </source>
</evidence>
<protein>
    <submittedName>
        <fullName evidence="7">Sugar-binding transcriptional regulator</fullName>
    </submittedName>
</protein>
<dbReference type="RefSeq" id="WP_204784727.1">
    <property type="nucleotide sequence ID" value="NZ_CALVGD010000032.1"/>
</dbReference>
<dbReference type="PANTHER" id="PTHR34294">
    <property type="entry name" value="TRANSCRIPTIONAL REGULATOR-RELATED"/>
    <property type="match status" value="1"/>
</dbReference>
<comment type="caution">
    <text evidence="7">The sequence shown here is derived from an EMBL/GenBank/DDBJ whole genome shotgun (WGS) entry which is preliminary data.</text>
</comment>
<dbReference type="InterPro" id="IPR007324">
    <property type="entry name" value="Sugar-bd_dom_put"/>
</dbReference>
<dbReference type="InterPro" id="IPR037171">
    <property type="entry name" value="NagB/RpiA_transferase-like"/>
</dbReference>
<dbReference type="SUPFAM" id="SSF100950">
    <property type="entry name" value="NagB/RpiA/CoA transferase-like"/>
    <property type="match status" value="1"/>
</dbReference>
<name>A0ABS2GYD9_9LACO</name>
<dbReference type="Pfam" id="PF04198">
    <property type="entry name" value="Sugar-bind"/>
    <property type="match status" value="1"/>
</dbReference>
<organism evidence="7 8">
    <name type="scientific">Limosilactobacillus coleohominis</name>
    <dbReference type="NCBI Taxonomy" id="181675"/>
    <lineage>
        <taxon>Bacteria</taxon>
        <taxon>Bacillati</taxon>
        <taxon>Bacillota</taxon>
        <taxon>Bacilli</taxon>
        <taxon>Lactobacillales</taxon>
        <taxon>Lactobacillaceae</taxon>
        <taxon>Limosilactobacillus</taxon>
    </lineage>
</organism>
<evidence type="ECO:0000313" key="8">
    <source>
        <dbReference type="Proteomes" id="UP000785625"/>
    </source>
</evidence>
<sequence length="315" mass="35007">MTSRKQIQQAVEISKLYYLKGITQAEIARQMNLSRPTVSRAIQFARDHQIVKVQINDPLSDVRSLSQQIKDMYHLKRVKIAEPVENNPQGILNALGKTTAELLPQLVRDDDVIGVSWGQTLDAVGKYLQPSERKNIQVVYLKGTVANSTHNNFVVNVTEAFNKNFHTQAQILPLPVIFDNAKIKTMVMQDHFIEKIVTTAEHTDVAVFTVGTTEANSTLFSLGYLSPAEIKKLQRTAVGDIVSQFVNEQGQIVDPKLSDRTMAVPLERLKSTRESILVAGGMNKLQAIKAALNGGYANVLVTDLQNAQALMRDED</sequence>
<dbReference type="InterPro" id="IPR051054">
    <property type="entry name" value="SorC_transcr_regulators"/>
</dbReference>
<proteinExistence type="inferred from homology"/>
<dbReference type="Gene3D" id="1.10.10.60">
    <property type="entry name" value="Homeodomain-like"/>
    <property type="match status" value="1"/>
</dbReference>
<keyword evidence="8" id="KW-1185">Reference proteome</keyword>
<dbReference type="PANTHER" id="PTHR34294:SF1">
    <property type="entry name" value="TRANSCRIPTIONAL REGULATOR LSRR"/>
    <property type="match status" value="1"/>
</dbReference>
<gene>
    <name evidence="7" type="ORF">H5975_02385</name>
</gene>
<dbReference type="Gene3D" id="3.40.50.1360">
    <property type="match status" value="1"/>
</dbReference>
<reference evidence="7 8" key="1">
    <citation type="journal article" date="2021" name="Sci. Rep.">
        <title>The distribution of antibiotic resistance genes in chicken gut microbiota commensals.</title>
        <authorList>
            <person name="Juricova H."/>
            <person name="Matiasovicova J."/>
            <person name="Kubasova T."/>
            <person name="Cejkova D."/>
            <person name="Rychlik I."/>
        </authorList>
    </citation>
    <scope>NUCLEOTIDE SEQUENCE [LARGE SCALE GENOMIC DNA]</scope>
    <source>
        <strain evidence="7 8">An574</strain>
    </source>
</reference>
<evidence type="ECO:0000259" key="6">
    <source>
        <dbReference type="Pfam" id="PF08281"/>
    </source>
</evidence>
<dbReference type="Pfam" id="PF08281">
    <property type="entry name" value="Sigma70_r4_2"/>
    <property type="match status" value="1"/>
</dbReference>
<dbReference type="EMBL" id="JACJKU010000013">
    <property type="protein sequence ID" value="MBM6940346.1"/>
    <property type="molecule type" value="Genomic_DNA"/>
</dbReference>
<keyword evidence="3" id="KW-0238">DNA-binding</keyword>
<dbReference type="InterPro" id="IPR013249">
    <property type="entry name" value="RNA_pol_sigma70_r4_t2"/>
</dbReference>